<feature type="domain" description="FAD dependent oxidoreductase" evidence="2">
    <location>
        <begin position="3"/>
        <end position="353"/>
    </location>
</feature>
<reference evidence="3 4" key="1">
    <citation type="submission" date="2019-04" db="EMBL/GenBank/DDBJ databases">
        <title>Sulfurimonas crateris sp. nov. a facultative anaerobic sulfur-oxidizing chemolithautotrophic bacterium isolated from a terrestrial mud vulcano.</title>
        <authorList>
            <person name="Ratnikova N.M."/>
            <person name="Slobodkin A.I."/>
            <person name="Merkel A.Y."/>
            <person name="Novikov A."/>
            <person name="Bonch-Osmolovskaya E.A."/>
            <person name="Slobodkina G.B."/>
        </authorList>
    </citation>
    <scope>NUCLEOTIDE SEQUENCE [LARGE SCALE GENOMIC DNA]</scope>
    <source>
        <strain evidence="3 4">SN118</strain>
    </source>
</reference>
<accession>A0A4U2Z7R8</accession>
<comment type="caution">
    <text evidence="3">The sequence shown here is derived from an EMBL/GenBank/DDBJ whole genome shotgun (WGS) entry which is preliminary data.</text>
</comment>
<dbReference type="Proteomes" id="UP000309561">
    <property type="component" value="Unassembled WGS sequence"/>
</dbReference>
<dbReference type="Pfam" id="PF01266">
    <property type="entry name" value="DAO"/>
    <property type="match status" value="1"/>
</dbReference>
<keyword evidence="4" id="KW-1185">Reference proteome</keyword>
<dbReference type="EMBL" id="SZPX01000002">
    <property type="protein sequence ID" value="TKI70466.1"/>
    <property type="molecule type" value="Genomic_DNA"/>
</dbReference>
<gene>
    <name evidence="3" type="ORF">FCU45_03335</name>
</gene>
<keyword evidence="1" id="KW-0560">Oxidoreductase</keyword>
<proteinExistence type="predicted"/>
<dbReference type="Gene3D" id="3.50.50.60">
    <property type="entry name" value="FAD/NAD(P)-binding domain"/>
    <property type="match status" value="1"/>
</dbReference>
<dbReference type="PANTHER" id="PTHR13847:SF289">
    <property type="entry name" value="GLYCINE OXIDASE"/>
    <property type="match status" value="1"/>
</dbReference>
<dbReference type="OrthoDB" id="5410311at2"/>
<dbReference type="Gene3D" id="3.30.9.10">
    <property type="entry name" value="D-Amino Acid Oxidase, subunit A, domain 2"/>
    <property type="match status" value="1"/>
</dbReference>
<evidence type="ECO:0000256" key="1">
    <source>
        <dbReference type="ARBA" id="ARBA00023002"/>
    </source>
</evidence>
<sequence>MYDFLIIGAGSAGCSMAYFLQKENKSIALIDREGIAGGASGAAGAFLSPLPGKKNPYNSLVNAALDYSLDFYEKLLPSAVDKKGVLRVADTNFDEEKLSKNSIRCEYLSSEKLHYISKNFMEIDGYFYENAAVVEPVQICRELTKESDFYKRDVKELHFKDGIYTIDEIKAKNIILAQGVGSSLVEIPYMKISPIFGLRVDVKTTTKVPFNIHKSISVSTNKHDGTLSIGATQQRHDDEKIECLTTCDKCAYYLESDEMQTATLLKQAEELIKLEDLEVVKIYKGARATIKSYFPLIGKVVNYESSLKKYPSIKNGTKIPPEMLEYYPNMYVINALGSRGFVYGPYLAKILAQNILYNEPIPKEVSTEKLFYKAARKD</sequence>
<dbReference type="GO" id="GO:0016491">
    <property type="term" value="F:oxidoreductase activity"/>
    <property type="evidence" value="ECO:0007669"/>
    <property type="project" value="UniProtKB-KW"/>
</dbReference>
<evidence type="ECO:0000259" key="2">
    <source>
        <dbReference type="Pfam" id="PF01266"/>
    </source>
</evidence>
<name>A0A4U2Z7R8_9BACT</name>
<protein>
    <submittedName>
        <fullName evidence="3">FAD-dependent oxidoreductase</fullName>
    </submittedName>
</protein>
<dbReference type="SUPFAM" id="SSF51905">
    <property type="entry name" value="FAD/NAD(P)-binding domain"/>
    <property type="match status" value="1"/>
</dbReference>
<dbReference type="PANTHER" id="PTHR13847">
    <property type="entry name" value="SARCOSINE DEHYDROGENASE-RELATED"/>
    <property type="match status" value="1"/>
</dbReference>
<organism evidence="3 4">
    <name type="scientific">Sulfurimonas crateris</name>
    <dbReference type="NCBI Taxonomy" id="2574727"/>
    <lineage>
        <taxon>Bacteria</taxon>
        <taxon>Pseudomonadati</taxon>
        <taxon>Campylobacterota</taxon>
        <taxon>Epsilonproteobacteria</taxon>
        <taxon>Campylobacterales</taxon>
        <taxon>Sulfurimonadaceae</taxon>
        <taxon>Sulfurimonas</taxon>
    </lineage>
</organism>
<dbReference type="AlphaFoldDB" id="A0A4U2Z7R8"/>
<dbReference type="InterPro" id="IPR036188">
    <property type="entry name" value="FAD/NAD-bd_sf"/>
</dbReference>
<dbReference type="GO" id="GO:0005737">
    <property type="term" value="C:cytoplasm"/>
    <property type="evidence" value="ECO:0007669"/>
    <property type="project" value="TreeGrafter"/>
</dbReference>
<dbReference type="InterPro" id="IPR006076">
    <property type="entry name" value="FAD-dep_OxRdtase"/>
</dbReference>
<evidence type="ECO:0000313" key="4">
    <source>
        <dbReference type="Proteomes" id="UP000309561"/>
    </source>
</evidence>
<evidence type="ECO:0000313" key="3">
    <source>
        <dbReference type="EMBL" id="TKI70466.1"/>
    </source>
</evidence>